<organism evidence="2 3">
    <name type="scientific">Parvicella tangerina</name>
    <dbReference type="NCBI Taxonomy" id="2829795"/>
    <lineage>
        <taxon>Bacteria</taxon>
        <taxon>Pseudomonadati</taxon>
        <taxon>Bacteroidota</taxon>
        <taxon>Flavobacteriia</taxon>
        <taxon>Flavobacteriales</taxon>
        <taxon>Parvicellaceae</taxon>
        <taxon>Parvicella</taxon>
    </lineage>
</organism>
<dbReference type="Pfam" id="PF13568">
    <property type="entry name" value="OMP_b-brl_2"/>
    <property type="match status" value="1"/>
</dbReference>
<reference evidence="2" key="1">
    <citation type="submission" date="2021-04" db="EMBL/GenBank/DDBJ databases">
        <authorList>
            <person name="Rodrigo-Torres L."/>
            <person name="Arahal R. D."/>
            <person name="Lucena T."/>
        </authorList>
    </citation>
    <scope>NUCLEOTIDE SEQUENCE</scope>
    <source>
        <strain evidence="2">AS29M-1</strain>
    </source>
</reference>
<evidence type="ECO:0000313" key="3">
    <source>
        <dbReference type="Proteomes" id="UP000683507"/>
    </source>
</evidence>
<feature type="domain" description="Outer membrane protein beta-barrel" evidence="1">
    <location>
        <begin position="27"/>
        <end position="216"/>
    </location>
</feature>
<dbReference type="Proteomes" id="UP000683507">
    <property type="component" value="Chromosome"/>
</dbReference>
<dbReference type="RefSeq" id="WP_258541507.1">
    <property type="nucleotide sequence ID" value="NZ_OU015584.1"/>
</dbReference>
<dbReference type="EMBL" id="OU015584">
    <property type="protein sequence ID" value="CAG5080412.1"/>
    <property type="molecule type" value="Genomic_DNA"/>
</dbReference>
<protein>
    <recommendedName>
        <fullName evidence="1">Outer membrane protein beta-barrel domain-containing protein</fullName>
    </recommendedName>
</protein>
<evidence type="ECO:0000259" key="1">
    <source>
        <dbReference type="Pfam" id="PF13568"/>
    </source>
</evidence>
<dbReference type="AlphaFoldDB" id="A0A916JLN4"/>
<sequence>MRRVVLVILLLSVVVSGFSQRKRKPSRVPIENLQNFDKQRFHFGFILGYNSADFFVDIKPNTFQSDSLINLLVQKKPGFNLGIVTSWDWSPMFKLRFLPTLSFQERSMDYNFYSEPDTNTYWKKSVQSTYLDFPLLLKMRTQRINNFAAYVVGGGRFGIDMQSNNKVDNDNASPSDQVIKLTRPDYGIEVGGGFDFFLQYFKFGIELKMGMGLKNILIQENTIFTTPIESIRSKVWTVSLTFEG</sequence>
<keyword evidence="3" id="KW-1185">Reference proteome</keyword>
<gene>
    <name evidence="2" type="ORF">CRYO30217_01299</name>
</gene>
<dbReference type="KEGG" id="ptan:CRYO30217_01299"/>
<proteinExistence type="predicted"/>
<accession>A0A916JLN4</accession>
<dbReference type="InterPro" id="IPR025665">
    <property type="entry name" value="Beta-barrel_OMP_2"/>
</dbReference>
<evidence type="ECO:0000313" key="2">
    <source>
        <dbReference type="EMBL" id="CAG5080412.1"/>
    </source>
</evidence>
<name>A0A916JLN4_9FLAO</name>